<dbReference type="Gene3D" id="3.40.630.30">
    <property type="match status" value="1"/>
</dbReference>
<dbReference type="Proteomes" id="UP000178427">
    <property type="component" value="Unassembled WGS sequence"/>
</dbReference>
<dbReference type="PANTHER" id="PTHR43415">
    <property type="entry name" value="SPERMIDINE N(1)-ACETYLTRANSFERASE"/>
    <property type="match status" value="1"/>
</dbReference>
<organism evidence="2 3">
    <name type="scientific">Candidatus Kaiserbacteria bacterium RIFCSPLOWO2_01_FULL_54_20</name>
    <dbReference type="NCBI Taxonomy" id="1798513"/>
    <lineage>
        <taxon>Bacteria</taxon>
        <taxon>Candidatus Kaiseribacteriota</taxon>
    </lineage>
</organism>
<sequence>MEIKPFIEGNLIDLRPLSEEDVNQNYVDWLNDAEVCRYNSHHVFPYTLELAKRYVAEMQTSKSDVALAIVAKDSGRHIGNIALENINPISRWAEIAIIIGEKKAWGKGYGTEAMRLMLRHGFMELNLHRIWMGTLSDNIGMQKIAIALGFTEEGRSRKEEFKDGTFHDVIRYGILRDEFVS</sequence>
<evidence type="ECO:0000313" key="2">
    <source>
        <dbReference type="EMBL" id="OGG73877.1"/>
    </source>
</evidence>
<evidence type="ECO:0000259" key="1">
    <source>
        <dbReference type="PROSITE" id="PS51186"/>
    </source>
</evidence>
<dbReference type="AlphaFoldDB" id="A0A1F6EJU8"/>
<reference evidence="2 3" key="1">
    <citation type="journal article" date="2016" name="Nat. Commun.">
        <title>Thousands of microbial genomes shed light on interconnected biogeochemical processes in an aquifer system.</title>
        <authorList>
            <person name="Anantharaman K."/>
            <person name="Brown C.T."/>
            <person name="Hug L.A."/>
            <person name="Sharon I."/>
            <person name="Castelle C.J."/>
            <person name="Probst A.J."/>
            <person name="Thomas B.C."/>
            <person name="Singh A."/>
            <person name="Wilkins M.J."/>
            <person name="Karaoz U."/>
            <person name="Brodie E.L."/>
            <person name="Williams K.H."/>
            <person name="Hubbard S.S."/>
            <person name="Banfield J.F."/>
        </authorList>
    </citation>
    <scope>NUCLEOTIDE SEQUENCE [LARGE SCALE GENOMIC DNA]</scope>
</reference>
<protein>
    <recommendedName>
        <fullName evidence="1">N-acetyltransferase domain-containing protein</fullName>
    </recommendedName>
</protein>
<dbReference type="Pfam" id="PF13302">
    <property type="entry name" value="Acetyltransf_3"/>
    <property type="match status" value="1"/>
</dbReference>
<dbReference type="EMBL" id="MFMA01000027">
    <property type="protein sequence ID" value="OGG73877.1"/>
    <property type="molecule type" value="Genomic_DNA"/>
</dbReference>
<dbReference type="PANTHER" id="PTHR43415:SF3">
    <property type="entry name" value="GNAT-FAMILY ACETYLTRANSFERASE"/>
    <property type="match status" value="1"/>
</dbReference>
<proteinExistence type="predicted"/>
<dbReference type="InterPro" id="IPR016181">
    <property type="entry name" value="Acyl_CoA_acyltransferase"/>
</dbReference>
<dbReference type="GO" id="GO:0016747">
    <property type="term" value="F:acyltransferase activity, transferring groups other than amino-acyl groups"/>
    <property type="evidence" value="ECO:0007669"/>
    <property type="project" value="InterPro"/>
</dbReference>
<comment type="caution">
    <text evidence="2">The sequence shown here is derived from an EMBL/GenBank/DDBJ whole genome shotgun (WGS) entry which is preliminary data.</text>
</comment>
<dbReference type="STRING" id="1798513.A3A40_02600"/>
<dbReference type="PROSITE" id="PS51186">
    <property type="entry name" value="GNAT"/>
    <property type="match status" value="1"/>
</dbReference>
<dbReference type="SUPFAM" id="SSF55729">
    <property type="entry name" value="Acyl-CoA N-acyltransferases (Nat)"/>
    <property type="match status" value="1"/>
</dbReference>
<feature type="domain" description="N-acetyltransferase" evidence="1">
    <location>
        <begin position="12"/>
        <end position="177"/>
    </location>
</feature>
<evidence type="ECO:0000313" key="3">
    <source>
        <dbReference type="Proteomes" id="UP000178427"/>
    </source>
</evidence>
<dbReference type="CDD" id="cd04301">
    <property type="entry name" value="NAT_SF"/>
    <property type="match status" value="1"/>
</dbReference>
<gene>
    <name evidence="2" type="ORF">A3A40_02600</name>
</gene>
<accession>A0A1F6EJU8</accession>
<name>A0A1F6EJU8_9BACT</name>
<dbReference type="InterPro" id="IPR000182">
    <property type="entry name" value="GNAT_dom"/>
</dbReference>